<sequence>MAAVTLETESDWRRRFKPDLKVATWRKLTLVSGNYLLKTFFTQNSYEVLITDLCSFWHEKMEEKELKKRIQKLNPSIEAPLTKVLDQINQNVNIPMNQDDHLSVTMKDSEDGSQNCVMSINSQLAGMPFIWKFVCEPADSELAKENLTVPLMAMVSELLRRQQELFSIIYKKDKEIEDYKSQGARISRRYMVTPPFNAIGFFHNMNVSSGFEAEMRKKGMYVFNEIGGKLYEAVMIKQAWINKSPLKRKADESLEDADSLTDDVPKEPSVASWSNRLPPSMTETKAESPKSSVNNTPESSPAKEELLRREQLERQLQEAEQKKQEKAKKKKKMAF</sequence>
<dbReference type="InterPro" id="IPR015381">
    <property type="entry name" value="XLF-like_N"/>
</dbReference>
<dbReference type="GO" id="GO:0006303">
    <property type="term" value="P:double-strand break repair via nonhomologous end joining"/>
    <property type="evidence" value="ECO:0007669"/>
    <property type="project" value="TreeGrafter"/>
</dbReference>
<gene>
    <name evidence="11" type="ORF">SNE40_010475</name>
</gene>
<dbReference type="Proteomes" id="UP001347796">
    <property type="component" value="Unassembled WGS sequence"/>
</dbReference>
<dbReference type="InterPro" id="IPR053829">
    <property type="entry name" value="XLF-like_CC"/>
</dbReference>
<keyword evidence="12" id="KW-1185">Reference proteome</keyword>
<evidence type="ECO:0000256" key="7">
    <source>
        <dbReference type="ARBA" id="ARBA00044529"/>
    </source>
</evidence>
<dbReference type="Gene3D" id="1.10.287.450">
    <property type="entry name" value="Helix hairpin bin"/>
    <property type="match status" value="1"/>
</dbReference>
<evidence type="ECO:0000256" key="3">
    <source>
        <dbReference type="ARBA" id="ARBA00023125"/>
    </source>
</evidence>
<dbReference type="InterPro" id="IPR038051">
    <property type="entry name" value="XRCC4-like_N_sf"/>
</dbReference>
<protein>
    <recommendedName>
        <fullName evidence="7">Non-homologous end-joining factor 1</fullName>
    </recommendedName>
</protein>
<reference evidence="11 12" key="1">
    <citation type="submission" date="2024-01" db="EMBL/GenBank/DDBJ databases">
        <title>The genome of the rayed Mediterranean limpet Patella caerulea (Linnaeus, 1758).</title>
        <authorList>
            <person name="Anh-Thu Weber A."/>
            <person name="Halstead-Nussloch G."/>
        </authorList>
    </citation>
    <scope>NUCLEOTIDE SEQUENCE [LARGE SCALE GENOMIC DNA]</scope>
    <source>
        <strain evidence="11">AATW-2023a</strain>
        <tissue evidence="11">Whole specimen</tissue>
    </source>
</reference>
<comment type="subcellular location">
    <subcellularLocation>
        <location evidence="1">Nucleus</location>
    </subcellularLocation>
</comment>
<dbReference type="InterPro" id="IPR052287">
    <property type="entry name" value="NHEJ_factor"/>
</dbReference>
<evidence type="ECO:0000259" key="9">
    <source>
        <dbReference type="Pfam" id="PF09302"/>
    </source>
</evidence>
<keyword evidence="3" id="KW-0238">DNA-binding</keyword>
<feature type="domain" description="XLF-like coiled-coil region" evidence="10">
    <location>
        <begin position="144"/>
        <end position="186"/>
    </location>
</feature>
<feature type="domain" description="XLF-like N-terminal" evidence="9">
    <location>
        <begin position="25"/>
        <end position="136"/>
    </location>
</feature>
<evidence type="ECO:0000256" key="4">
    <source>
        <dbReference type="ARBA" id="ARBA00023204"/>
    </source>
</evidence>
<evidence type="ECO:0000313" key="12">
    <source>
        <dbReference type="Proteomes" id="UP001347796"/>
    </source>
</evidence>
<dbReference type="EMBL" id="JAZGQO010000007">
    <property type="protein sequence ID" value="KAK6182893.1"/>
    <property type="molecule type" value="Genomic_DNA"/>
</dbReference>
<keyword evidence="2" id="KW-0227">DNA damage</keyword>
<evidence type="ECO:0000256" key="5">
    <source>
        <dbReference type="ARBA" id="ARBA00023242"/>
    </source>
</evidence>
<evidence type="ECO:0000256" key="2">
    <source>
        <dbReference type="ARBA" id="ARBA00022763"/>
    </source>
</evidence>
<dbReference type="PANTHER" id="PTHR32235:SF1">
    <property type="entry name" value="NON-HOMOLOGOUS END-JOINING FACTOR 1"/>
    <property type="match status" value="1"/>
</dbReference>
<comment type="similarity">
    <text evidence="6">Belongs to the XRCC4-XLF family. XLF subfamily.</text>
</comment>
<dbReference type="AlphaFoldDB" id="A0AAN8PSV8"/>
<name>A0AAN8PSV8_PATCE</name>
<dbReference type="GO" id="GO:0032807">
    <property type="term" value="C:DNA ligase IV complex"/>
    <property type="evidence" value="ECO:0007669"/>
    <property type="project" value="TreeGrafter"/>
</dbReference>
<evidence type="ECO:0000256" key="1">
    <source>
        <dbReference type="ARBA" id="ARBA00004123"/>
    </source>
</evidence>
<evidence type="ECO:0000259" key="10">
    <source>
        <dbReference type="Pfam" id="PF21928"/>
    </source>
</evidence>
<proteinExistence type="inferred from homology"/>
<dbReference type="GO" id="GO:0045027">
    <property type="term" value="F:DNA end binding"/>
    <property type="evidence" value="ECO:0007669"/>
    <property type="project" value="TreeGrafter"/>
</dbReference>
<evidence type="ECO:0000256" key="6">
    <source>
        <dbReference type="ARBA" id="ARBA00025747"/>
    </source>
</evidence>
<dbReference type="Pfam" id="PF09302">
    <property type="entry name" value="XLF"/>
    <property type="match status" value="1"/>
</dbReference>
<dbReference type="Pfam" id="PF21928">
    <property type="entry name" value="XLF_CC"/>
    <property type="match status" value="1"/>
</dbReference>
<feature type="compositionally biased region" description="Polar residues" evidence="8">
    <location>
        <begin position="271"/>
        <end position="299"/>
    </location>
</feature>
<dbReference type="PANTHER" id="PTHR32235">
    <property type="entry name" value="NON-HOMOLOGOUS END-JOINING FACTOR 1"/>
    <property type="match status" value="1"/>
</dbReference>
<comment type="caution">
    <text evidence="11">The sequence shown here is derived from an EMBL/GenBank/DDBJ whole genome shotgun (WGS) entry which is preliminary data.</text>
</comment>
<keyword evidence="5" id="KW-0539">Nucleus</keyword>
<evidence type="ECO:0000256" key="8">
    <source>
        <dbReference type="SAM" id="MobiDB-lite"/>
    </source>
</evidence>
<dbReference type="CDD" id="cd22285">
    <property type="entry name" value="HD_XLF_N"/>
    <property type="match status" value="1"/>
</dbReference>
<organism evidence="11 12">
    <name type="scientific">Patella caerulea</name>
    <name type="common">Rayed Mediterranean limpet</name>
    <dbReference type="NCBI Taxonomy" id="87958"/>
    <lineage>
        <taxon>Eukaryota</taxon>
        <taxon>Metazoa</taxon>
        <taxon>Spiralia</taxon>
        <taxon>Lophotrochozoa</taxon>
        <taxon>Mollusca</taxon>
        <taxon>Gastropoda</taxon>
        <taxon>Patellogastropoda</taxon>
        <taxon>Patelloidea</taxon>
        <taxon>Patellidae</taxon>
        <taxon>Patella</taxon>
    </lineage>
</organism>
<evidence type="ECO:0000313" key="11">
    <source>
        <dbReference type="EMBL" id="KAK6182893.1"/>
    </source>
</evidence>
<dbReference type="Gene3D" id="2.170.210.10">
    <property type="entry name" value="DNA double-strand break repair and VJ recombination XRCC4, N-terminal"/>
    <property type="match status" value="1"/>
</dbReference>
<feature type="compositionally biased region" description="Basic and acidic residues" evidence="8">
    <location>
        <begin position="301"/>
        <end position="324"/>
    </location>
</feature>
<accession>A0AAN8PSV8</accession>
<feature type="region of interest" description="Disordered" evidence="8">
    <location>
        <begin position="254"/>
        <end position="335"/>
    </location>
</feature>
<feature type="compositionally biased region" description="Basic residues" evidence="8">
    <location>
        <begin position="325"/>
        <end position="335"/>
    </location>
</feature>
<keyword evidence="4" id="KW-0234">DNA repair</keyword>